<dbReference type="OrthoDB" id="9796533at2"/>
<dbReference type="GO" id="GO:0016301">
    <property type="term" value="F:kinase activity"/>
    <property type="evidence" value="ECO:0007669"/>
    <property type="project" value="UniProtKB-KW"/>
</dbReference>
<keyword evidence="2" id="KW-0418">Kinase</keyword>
<dbReference type="EMBL" id="CP023344">
    <property type="protein sequence ID" value="ATC65057.1"/>
    <property type="molecule type" value="Genomic_DNA"/>
</dbReference>
<keyword evidence="2" id="KW-0808">Transferase</keyword>
<dbReference type="Pfam" id="PF00480">
    <property type="entry name" value="ROK"/>
    <property type="match status" value="1"/>
</dbReference>
<evidence type="ECO:0000313" key="3">
    <source>
        <dbReference type="Proteomes" id="UP000217265"/>
    </source>
</evidence>
<name>A0A290Q9W8_9BACT</name>
<dbReference type="InterPro" id="IPR000600">
    <property type="entry name" value="ROK"/>
</dbReference>
<sequence>MSRPDIFLGTDSGATTSKTGGIWASNAAPISNHLRQSSTNSQAGTAAVVSGWVQGVIGFLEENKLAWSQVRGVGLAIPGPYKRYGVLDRTANLPASFEGWDFHNDYAAALAQAAGRLIPLVSGNDGNYGGVGEAQRVRGDKKASVLMLAPGSGLGAALIDQNGLPLDGDTLAGMEAGHMPSPLHLLGGIRPFRCGCGRDWGCVEAYTTLSGLPQLLEEKLPKYPDHELARSTKPSKEKVFALRTLAQKGDALASEIFDFQARAMGLHVANLAMALDPEFVVIGGGLMDPESTTPEFRARYLRILKESAWPYLFPAQRDTLKIVPASLGELSQAIGAALVALYSARQSK</sequence>
<dbReference type="AlphaFoldDB" id="A0A290Q9W8"/>
<proteinExistence type="inferred from homology"/>
<comment type="similarity">
    <text evidence="1">Belongs to the ROK (NagC/XylR) family.</text>
</comment>
<organism evidence="2 3">
    <name type="scientific">Nibricoccus aquaticus</name>
    <dbReference type="NCBI Taxonomy" id="2576891"/>
    <lineage>
        <taxon>Bacteria</taxon>
        <taxon>Pseudomonadati</taxon>
        <taxon>Verrucomicrobiota</taxon>
        <taxon>Opitutia</taxon>
        <taxon>Opitutales</taxon>
        <taxon>Opitutaceae</taxon>
        <taxon>Nibricoccus</taxon>
    </lineage>
</organism>
<dbReference type="SUPFAM" id="SSF53067">
    <property type="entry name" value="Actin-like ATPase domain"/>
    <property type="match status" value="1"/>
</dbReference>
<dbReference type="KEGG" id="vbh:CMV30_14415"/>
<protein>
    <submittedName>
        <fullName evidence="2">Sugar kinase</fullName>
    </submittedName>
</protein>
<dbReference type="RefSeq" id="WP_096056688.1">
    <property type="nucleotide sequence ID" value="NZ_CP023344.1"/>
</dbReference>
<dbReference type="PANTHER" id="PTHR18964:SF149">
    <property type="entry name" value="BIFUNCTIONAL UDP-N-ACETYLGLUCOSAMINE 2-EPIMERASE_N-ACETYLMANNOSAMINE KINASE"/>
    <property type="match status" value="1"/>
</dbReference>
<reference evidence="2 3" key="1">
    <citation type="submission" date="2017-09" db="EMBL/GenBank/DDBJ databases">
        <title>Complete genome sequence of Verrucomicrobial strain HZ-65, isolated from freshwater.</title>
        <authorList>
            <person name="Choi A."/>
        </authorList>
    </citation>
    <scope>NUCLEOTIDE SEQUENCE [LARGE SCALE GENOMIC DNA]</scope>
    <source>
        <strain evidence="2 3">HZ-65</strain>
    </source>
</reference>
<dbReference type="Proteomes" id="UP000217265">
    <property type="component" value="Chromosome"/>
</dbReference>
<keyword evidence="3" id="KW-1185">Reference proteome</keyword>
<evidence type="ECO:0000256" key="1">
    <source>
        <dbReference type="ARBA" id="ARBA00006479"/>
    </source>
</evidence>
<gene>
    <name evidence="2" type="ORF">CMV30_14415</name>
</gene>
<evidence type="ECO:0000313" key="2">
    <source>
        <dbReference type="EMBL" id="ATC65057.1"/>
    </source>
</evidence>
<accession>A0A290Q9W8</accession>
<dbReference type="PANTHER" id="PTHR18964">
    <property type="entry name" value="ROK (REPRESSOR, ORF, KINASE) FAMILY"/>
    <property type="match status" value="1"/>
</dbReference>
<dbReference type="InterPro" id="IPR043129">
    <property type="entry name" value="ATPase_NBD"/>
</dbReference>
<dbReference type="Gene3D" id="3.30.420.40">
    <property type="match status" value="2"/>
</dbReference>